<evidence type="ECO:0008006" key="3">
    <source>
        <dbReference type="Google" id="ProtNLM"/>
    </source>
</evidence>
<evidence type="ECO:0000313" key="1">
    <source>
        <dbReference type="EMBL" id="MFC4313269.1"/>
    </source>
</evidence>
<evidence type="ECO:0000313" key="2">
    <source>
        <dbReference type="Proteomes" id="UP001595904"/>
    </source>
</evidence>
<dbReference type="EMBL" id="JBHSDU010000015">
    <property type="protein sequence ID" value="MFC4313269.1"/>
    <property type="molecule type" value="Genomic_DNA"/>
</dbReference>
<protein>
    <recommendedName>
        <fullName evidence="3">TRASH domain-containing protein</fullName>
    </recommendedName>
</protein>
<comment type="caution">
    <text evidence="1">The sequence shown here is derived from an EMBL/GenBank/DDBJ whole genome shotgun (WGS) entry which is preliminary data.</text>
</comment>
<name>A0ABV8T4D4_9GAMM</name>
<organism evidence="1 2">
    <name type="scientific">Steroidobacter flavus</name>
    <dbReference type="NCBI Taxonomy" id="1842136"/>
    <lineage>
        <taxon>Bacteria</taxon>
        <taxon>Pseudomonadati</taxon>
        <taxon>Pseudomonadota</taxon>
        <taxon>Gammaproteobacteria</taxon>
        <taxon>Steroidobacterales</taxon>
        <taxon>Steroidobacteraceae</taxon>
        <taxon>Steroidobacter</taxon>
    </lineage>
</organism>
<gene>
    <name evidence="1" type="ORF">ACFPN2_29590</name>
</gene>
<sequence length="58" mass="5878">MTEKTCAACDCRIEGPGIRVTVGGKAVEVCCDDCARALNEAHAPGPGMQGAEAKTLNG</sequence>
<accession>A0ABV8T4D4</accession>
<keyword evidence="2" id="KW-1185">Reference proteome</keyword>
<reference evidence="2" key="1">
    <citation type="journal article" date="2019" name="Int. J. Syst. Evol. Microbiol.">
        <title>The Global Catalogue of Microorganisms (GCM) 10K type strain sequencing project: providing services to taxonomists for standard genome sequencing and annotation.</title>
        <authorList>
            <consortium name="The Broad Institute Genomics Platform"/>
            <consortium name="The Broad Institute Genome Sequencing Center for Infectious Disease"/>
            <person name="Wu L."/>
            <person name="Ma J."/>
        </authorList>
    </citation>
    <scope>NUCLEOTIDE SEQUENCE [LARGE SCALE GENOMIC DNA]</scope>
    <source>
        <strain evidence="2">CGMCC 1.10759</strain>
    </source>
</reference>
<dbReference type="Proteomes" id="UP001595904">
    <property type="component" value="Unassembled WGS sequence"/>
</dbReference>
<proteinExistence type="predicted"/>
<dbReference type="RefSeq" id="WP_380603431.1">
    <property type="nucleotide sequence ID" value="NZ_JBHSDU010000015.1"/>
</dbReference>